<dbReference type="InterPro" id="IPR038269">
    <property type="entry name" value="SCAN_sf"/>
</dbReference>
<dbReference type="STRING" id="9555.ENSPANP00000004113"/>
<dbReference type="CDD" id="cd07936">
    <property type="entry name" value="SCAN"/>
    <property type="match status" value="1"/>
</dbReference>
<evidence type="ECO:0000256" key="11">
    <source>
        <dbReference type="ARBA" id="ARBA00023242"/>
    </source>
</evidence>
<gene>
    <name evidence="19" type="primary">ZSCAN4</name>
</gene>
<keyword evidence="11 15" id="KW-0539">Nucleus</keyword>
<reference evidence="19 20" key="1">
    <citation type="submission" date="2012-03" db="EMBL/GenBank/DDBJ databases">
        <title>Whole Genome Assembly of Papio anubis.</title>
        <authorList>
            <person name="Liu Y.L."/>
            <person name="Abraham K.A."/>
            <person name="Akbar H.A."/>
            <person name="Ali S.A."/>
            <person name="Anosike U.A."/>
            <person name="Aqrawi P.A."/>
            <person name="Arias F.A."/>
            <person name="Attaway T.A."/>
            <person name="Awwad R.A."/>
            <person name="Babu C.B."/>
            <person name="Bandaranaike D.B."/>
            <person name="Battles P.B."/>
            <person name="Bell A.B."/>
            <person name="Beltran B.B."/>
            <person name="Berhane-Mersha D.B."/>
            <person name="Bess C.B."/>
            <person name="Bickham C.B."/>
            <person name="Bolden T.B."/>
            <person name="Carter K.C."/>
            <person name="Chau D.C."/>
            <person name="Chavez A.C."/>
            <person name="Clerc-Blankenburg K.C."/>
            <person name="Coyle M.C."/>
            <person name="Dao M.D."/>
            <person name="Davila M.L.D."/>
            <person name="Davy-Carroll L.D."/>
            <person name="Denson S.D."/>
            <person name="Dinh H.D."/>
            <person name="Fernandez S.F."/>
            <person name="Fernando P.F."/>
            <person name="Forbes L.F."/>
            <person name="Francis C.F."/>
            <person name="Francisco L.F."/>
            <person name="Fu Q.F."/>
            <person name="Garcia-Iii R.G."/>
            <person name="Garrett T.G."/>
            <person name="Gross S.G."/>
            <person name="Gubbala S.G."/>
            <person name="Hirani K.H."/>
            <person name="Hogues M.H."/>
            <person name="Hollins B.H."/>
            <person name="Jackson L.J."/>
            <person name="Javaid M.J."/>
            <person name="Jhangiani S.J."/>
            <person name="Johnson A.J."/>
            <person name="Johnson B.J."/>
            <person name="Jones J.J."/>
            <person name="Joshi V.J."/>
            <person name="Kalu J.K."/>
            <person name="Khan N.K."/>
            <person name="Korchina V.K."/>
            <person name="Kovar C.K."/>
            <person name="Lago L.L."/>
            <person name="Lara F.L."/>
            <person name="Le T.-K.L."/>
            <person name="Lee S.L."/>
            <person name="Legall-Iii F.L."/>
            <person name="Lemon S.L."/>
            <person name="Liu J.L."/>
            <person name="Liu Y.-S.L."/>
            <person name="Liyanage D.L."/>
            <person name="Lopez J.L."/>
            <person name="Lorensuhewa L.L."/>
            <person name="Mata R.M."/>
            <person name="Mathew T.M."/>
            <person name="Mercado C.M."/>
            <person name="Mercado I.M."/>
            <person name="Morales K.M."/>
            <person name="Morgan M.M."/>
            <person name="Munidasa M.M."/>
            <person name="Ngo D.N."/>
            <person name="Nguyen L.N."/>
            <person name="Nguyen T.N."/>
            <person name="Nguyen N.N."/>
            <person name="Obregon M.O."/>
            <person name="Okwuonu G.O."/>
            <person name="Ongeri F.O."/>
            <person name="Onwere C.O."/>
            <person name="Osifeso I.O."/>
            <person name="Parra A.P."/>
            <person name="Patil S.P."/>
            <person name="Perez A.P."/>
            <person name="Perez Y.P."/>
            <person name="Pham C.P."/>
            <person name="Pu L.-L.P."/>
            <person name="Puazo M.P."/>
            <person name="Quiroz J.Q."/>
            <person name="Rouhana J.R."/>
            <person name="Ruiz M.R."/>
            <person name="Ruiz S.-J.R."/>
            <person name="Saada N.S."/>
            <person name="Santibanez J.S."/>
            <person name="Scheel M.S."/>
            <person name="Schneider B.S."/>
            <person name="Simmons D.S."/>
            <person name="Sisson I.S."/>
            <person name="Tang L.-Y.T."/>
            <person name="Thornton R.T."/>
            <person name="Tisius J.T."/>
            <person name="Toledanes G.T."/>
            <person name="Trejos Z.T."/>
            <person name="Usmani K.U."/>
            <person name="Varghese R.V."/>
            <person name="Vattathil S.V."/>
            <person name="Vee V.V."/>
            <person name="Walker D.W."/>
            <person name="Weissenberger G.W."/>
            <person name="White C.W."/>
            <person name="Williams A.W."/>
            <person name="Woodworth J.W."/>
            <person name="Wright R.W."/>
            <person name="Zhu Y.Z."/>
            <person name="Han Y.H."/>
            <person name="Newsham I.N."/>
            <person name="Nazareth L.N."/>
            <person name="Worley K.W."/>
            <person name="Muzny D.M."/>
            <person name="Rogers J.R."/>
            <person name="Gibbs R.G."/>
        </authorList>
    </citation>
    <scope>NUCLEOTIDE SEQUENCE [LARGE SCALE GENOMIC DNA]</scope>
</reference>
<proteinExistence type="predicted"/>
<keyword evidence="2" id="KW-0158">Chromosome</keyword>
<dbReference type="FunFam" id="1.10.4020.10:FF:000004">
    <property type="entry name" value="Zinc finger and SCAN domain containing 4"/>
    <property type="match status" value="1"/>
</dbReference>
<dbReference type="GO" id="GO:0000781">
    <property type="term" value="C:chromosome, telomeric region"/>
    <property type="evidence" value="ECO:0007669"/>
    <property type="project" value="UniProtKB-SubCell"/>
</dbReference>
<feature type="domain" description="C2H2-type" evidence="17">
    <location>
        <begin position="396"/>
        <end position="423"/>
    </location>
</feature>
<keyword evidence="8" id="KW-0805">Transcription regulation</keyword>
<evidence type="ECO:0000256" key="13">
    <source>
        <dbReference type="ARBA" id="ARBA00072397"/>
    </source>
</evidence>
<dbReference type="GO" id="GO:0008270">
    <property type="term" value="F:zinc ion binding"/>
    <property type="evidence" value="ECO:0007669"/>
    <property type="project" value="UniProtKB-KW"/>
</dbReference>
<dbReference type="InterPro" id="IPR036236">
    <property type="entry name" value="Znf_C2H2_sf"/>
</dbReference>
<dbReference type="InterPro" id="IPR013087">
    <property type="entry name" value="Znf_C2H2_type"/>
</dbReference>
<feature type="region of interest" description="Disordered" evidence="16">
    <location>
        <begin position="224"/>
        <end position="243"/>
    </location>
</feature>
<dbReference type="GeneID" id="101025848"/>
<keyword evidence="10" id="KW-0804">Transcription</keyword>
<dbReference type="SMART" id="SM00355">
    <property type="entry name" value="ZnF_C2H2"/>
    <property type="match status" value="4"/>
</dbReference>
<feature type="domain" description="C2H2-type" evidence="17">
    <location>
        <begin position="312"/>
        <end position="339"/>
    </location>
</feature>
<dbReference type="HOGENOM" id="CLU_002678_49_10_1"/>
<evidence type="ECO:0000256" key="7">
    <source>
        <dbReference type="ARBA" id="ARBA00022895"/>
    </source>
</evidence>
<feature type="compositionally biased region" description="Polar residues" evidence="16">
    <location>
        <begin position="287"/>
        <end position="299"/>
    </location>
</feature>
<dbReference type="FunFam" id="3.30.160.60:FF:001779">
    <property type="entry name" value="Zinc finger and SCAN domain containing 4"/>
    <property type="match status" value="1"/>
</dbReference>
<dbReference type="eggNOG" id="KOG1721">
    <property type="taxonomic scope" value="Eukaryota"/>
</dbReference>
<evidence type="ECO:0000256" key="5">
    <source>
        <dbReference type="ARBA" id="ARBA00022771"/>
    </source>
</evidence>
<evidence type="ECO:0000256" key="6">
    <source>
        <dbReference type="ARBA" id="ARBA00022833"/>
    </source>
</evidence>
<evidence type="ECO:0000256" key="1">
    <source>
        <dbReference type="ARBA" id="ARBA00004574"/>
    </source>
</evidence>
<keyword evidence="7" id="KW-0779">Telomere</keyword>
<accession>A0A0A0MUX2</accession>
<dbReference type="InterPro" id="IPR003309">
    <property type="entry name" value="SCAN_dom"/>
</dbReference>
<dbReference type="GO" id="GO:0000981">
    <property type="term" value="F:DNA-binding transcription factor activity, RNA polymerase II-specific"/>
    <property type="evidence" value="ECO:0007669"/>
    <property type="project" value="TreeGrafter"/>
</dbReference>
<evidence type="ECO:0000313" key="19">
    <source>
        <dbReference type="Ensembl" id="ENSPANP00000004113.2"/>
    </source>
</evidence>
<evidence type="ECO:0000256" key="4">
    <source>
        <dbReference type="ARBA" id="ARBA00022737"/>
    </source>
</evidence>
<organism evidence="19 20">
    <name type="scientific">Papio anubis</name>
    <name type="common">Olive baboon</name>
    <dbReference type="NCBI Taxonomy" id="9555"/>
    <lineage>
        <taxon>Eukaryota</taxon>
        <taxon>Metazoa</taxon>
        <taxon>Chordata</taxon>
        <taxon>Craniata</taxon>
        <taxon>Vertebrata</taxon>
        <taxon>Euteleostomi</taxon>
        <taxon>Mammalia</taxon>
        <taxon>Eutheria</taxon>
        <taxon>Euarchontoglires</taxon>
        <taxon>Primates</taxon>
        <taxon>Haplorrhini</taxon>
        <taxon>Catarrhini</taxon>
        <taxon>Cercopithecidae</taxon>
        <taxon>Cercopithecinae</taxon>
        <taxon>Papio</taxon>
    </lineage>
</organism>
<protein>
    <recommendedName>
        <fullName evidence="13">Zinc finger and SCAN domain-containing protein 4</fullName>
    </recommendedName>
</protein>
<dbReference type="Bgee" id="ENSPANG00000025039">
    <property type="expression patterns" value="Expressed in olfactory bulb and 12 other cell types or tissues"/>
</dbReference>
<feature type="region of interest" description="Disordered" evidence="16">
    <location>
        <begin position="165"/>
        <end position="212"/>
    </location>
</feature>
<feature type="region of interest" description="Disordered" evidence="16">
    <location>
        <begin position="276"/>
        <end position="302"/>
    </location>
</feature>
<dbReference type="OMA" id="HEKITPP"/>
<evidence type="ECO:0000256" key="9">
    <source>
        <dbReference type="ARBA" id="ARBA00023125"/>
    </source>
</evidence>
<evidence type="ECO:0000256" key="10">
    <source>
        <dbReference type="ARBA" id="ARBA00023163"/>
    </source>
</evidence>
<keyword evidence="9" id="KW-0238">DNA-binding</keyword>
<dbReference type="FunFam" id="3.30.160.60:FF:000358">
    <property type="entry name" value="zinc finger protein 24"/>
    <property type="match status" value="1"/>
</dbReference>
<dbReference type="FunFam" id="3.30.160.60:FF:001615">
    <property type="entry name" value="Zinc finger and SCAN domain containing 4"/>
    <property type="match status" value="1"/>
</dbReference>
<dbReference type="Gene3D" id="3.30.160.60">
    <property type="entry name" value="Classic Zinc Finger"/>
    <property type="match status" value="4"/>
</dbReference>
<dbReference type="GO" id="GO:0005634">
    <property type="term" value="C:nucleus"/>
    <property type="evidence" value="ECO:0007669"/>
    <property type="project" value="UniProtKB-SubCell"/>
</dbReference>
<feature type="domain" description="SCAN box" evidence="18">
    <location>
        <begin position="44"/>
        <end position="122"/>
    </location>
</feature>
<keyword evidence="5 14" id="KW-0863">Zinc-finger</keyword>
<dbReference type="Ensembl" id="ENSPANT00000013311.3">
    <property type="protein sequence ID" value="ENSPANP00000004113.2"/>
    <property type="gene ID" value="ENSPANG00000025039.3"/>
</dbReference>
<feature type="compositionally biased region" description="Low complexity" evidence="16">
    <location>
        <begin position="276"/>
        <end position="285"/>
    </location>
</feature>
<evidence type="ECO:0000313" key="20">
    <source>
        <dbReference type="Proteomes" id="UP000028761"/>
    </source>
</evidence>
<comment type="subcellular location">
    <subcellularLocation>
        <location evidence="1">Chromosome</location>
        <location evidence="1">Telomere</location>
    </subcellularLocation>
    <subcellularLocation>
        <location evidence="15">Nucleus</location>
    </subcellularLocation>
</comment>
<feature type="domain" description="C2H2-type" evidence="17">
    <location>
        <begin position="368"/>
        <end position="395"/>
    </location>
</feature>
<evidence type="ECO:0000259" key="17">
    <source>
        <dbReference type="PROSITE" id="PS50157"/>
    </source>
</evidence>
<evidence type="ECO:0000256" key="14">
    <source>
        <dbReference type="PROSITE-ProRule" id="PRU00042"/>
    </source>
</evidence>
<dbReference type="SMART" id="SM00431">
    <property type="entry name" value="SCAN"/>
    <property type="match status" value="1"/>
</dbReference>
<feature type="compositionally biased region" description="Polar residues" evidence="16">
    <location>
        <begin position="195"/>
        <end position="212"/>
    </location>
</feature>
<dbReference type="Pfam" id="PF02023">
    <property type="entry name" value="SCAN"/>
    <property type="match status" value="1"/>
</dbReference>
<dbReference type="PROSITE" id="PS50157">
    <property type="entry name" value="ZINC_FINGER_C2H2_2"/>
    <property type="match status" value="4"/>
</dbReference>
<dbReference type="Pfam" id="PF00096">
    <property type="entry name" value="zf-C2H2"/>
    <property type="match status" value="4"/>
</dbReference>
<sequence>MALDLRTIFQHEPSENNLGSENSEFRRSQGPAVQTEEGISEFSRMMLNSFQDSNNSYARQELQRLYRIFHSWLQPEKHSKDEIISLLVLEQFMIGGHCNDKASVKEKWKSSGKNLERFMEDLTDDIINPPALVHVQMQGQEALFSDNMPLKDVIVHLTKQVSAKTPREANMGTPFQTSQDTCSETGQGHEDEQDGCNSSLKTTQVNESNTNQDNQIVSLIIIQEKNGPRPKEGGVSSDNPYNSRRTELVTARSQERSTNGIIFQGVPMEMRAGFISQPEQSSPESAPTHQSNKGNSTCEVHQKGSHGVRKSYKCEECSKVFKYLCHLLAHQRRHRNERPFVCPKCQKGFFQISDLRVHQIIHTGEKPFTCSMCEKSFSHKTNLRSHERIHTGEKPYTCPYCKRSYRQSSTYHRHMRTHEKITPPTVPSTPEAS</sequence>
<keyword evidence="3" id="KW-0479">Metal-binding</keyword>
<dbReference type="PROSITE" id="PS00028">
    <property type="entry name" value="ZINC_FINGER_C2H2_1"/>
    <property type="match status" value="4"/>
</dbReference>
<feature type="compositionally biased region" description="Polar residues" evidence="16">
    <location>
        <begin position="173"/>
        <end position="186"/>
    </location>
</feature>
<dbReference type="Gene3D" id="1.10.4020.10">
    <property type="entry name" value="DNA breaking-rejoining enzymes"/>
    <property type="match status" value="1"/>
</dbReference>
<dbReference type="KEGG" id="panu:101025848"/>
<dbReference type="GeneTree" id="ENSGT00940000164210"/>
<keyword evidence="4" id="KW-0677">Repeat</keyword>
<evidence type="ECO:0000256" key="16">
    <source>
        <dbReference type="SAM" id="MobiDB-lite"/>
    </source>
</evidence>
<evidence type="ECO:0000256" key="12">
    <source>
        <dbReference type="ARBA" id="ARBA00057330"/>
    </source>
</evidence>
<keyword evidence="6" id="KW-0862">Zinc</keyword>
<name>A0A0A0MUX2_PAPAN</name>
<dbReference type="SUPFAM" id="SSF57667">
    <property type="entry name" value="beta-beta-alpha zinc fingers"/>
    <property type="match status" value="2"/>
</dbReference>
<keyword evidence="20" id="KW-1185">Reference proteome</keyword>
<dbReference type="RefSeq" id="XP_003916270.2">
    <property type="nucleotide sequence ID" value="XM_003916221.5"/>
</dbReference>
<reference evidence="19" key="2">
    <citation type="submission" date="2025-08" db="UniProtKB">
        <authorList>
            <consortium name="Ensembl"/>
        </authorList>
    </citation>
    <scope>IDENTIFICATION</scope>
</reference>
<dbReference type="FunFam" id="3.30.160.60:FF:001992">
    <property type="entry name" value="Zinc finger and SCAN domain-containing protein 4"/>
    <property type="match status" value="1"/>
</dbReference>
<feature type="domain" description="C2H2-type" evidence="17">
    <location>
        <begin position="340"/>
        <end position="367"/>
    </location>
</feature>
<dbReference type="AlphaFoldDB" id="A0A0A0MUX2"/>
<dbReference type="PANTHER" id="PTHR23235">
    <property type="entry name" value="KRUEPPEL-LIKE TRANSCRIPTION FACTOR"/>
    <property type="match status" value="1"/>
</dbReference>
<dbReference type="GO" id="GO:0000978">
    <property type="term" value="F:RNA polymerase II cis-regulatory region sequence-specific DNA binding"/>
    <property type="evidence" value="ECO:0007669"/>
    <property type="project" value="TreeGrafter"/>
</dbReference>
<dbReference type="SUPFAM" id="SSF47353">
    <property type="entry name" value="Retrovirus capsid dimerization domain-like"/>
    <property type="match status" value="1"/>
</dbReference>
<evidence type="ECO:0000256" key="3">
    <source>
        <dbReference type="ARBA" id="ARBA00022723"/>
    </source>
</evidence>
<dbReference type="PANTHER" id="PTHR23235:SF142">
    <property type="entry name" value="ZINC FINGER PROTEIN 384"/>
    <property type="match status" value="1"/>
</dbReference>
<dbReference type="CTD" id="201516"/>
<evidence type="ECO:0000259" key="18">
    <source>
        <dbReference type="PROSITE" id="PS50804"/>
    </source>
</evidence>
<feature type="region of interest" description="Disordered" evidence="16">
    <location>
        <begin position="13"/>
        <end position="32"/>
    </location>
</feature>
<evidence type="ECO:0000256" key="15">
    <source>
        <dbReference type="PROSITE-ProRule" id="PRU00187"/>
    </source>
</evidence>
<dbReference type="PROSITE" id="PS50804">
    <property type="entry name" value="SCAN_BOX"/>
    <property type="match status" value="1"/>
</dbReference>
<evidence type="ECO:0000256" key="8">
    <source>
        <dbReference type="ARBA" id="ARBA00023015"/>
    </source>
</evidence>
<comment type="function">
    <text evidence="12">Embryonic stem (ES) cell-specific transcription factor required to regulate ES cell pluripotency. Binds telomeres and plays a key role in genomic stability in ES cells by regulating telomere elongation. Acts as an activator of spontaneous telomere sister chromatid exchange (T-SCE) and telomere elongation in undifferentiated ES cells.</text>
</comment>
<dbReference type="Proteomes" id="UP000028761">
    <property type="component" value="Chromosome 20"/>
</dbReference>
<reference evidence="19" key="3">
    <citation type="submission" date="2025-09" db="UniProtKB">
        <authorList>
            <consortium name="Ensembl"/>
        </authorList>
    </citation>
    <scope>IDENTIFICATION</scope>
</reference>
<evidence type="ECO:0000256" key="2">
    <source>
        <dbReference type="ARBA" id="ARBA00022454"/>
    </source>
</evidence>